<name>A0A367RTR6_9NOSO</name>
<reference evidence="2" key="1">
    <citation type="submission" date="2016-04" db="EMBL/GenBank/DDBJ databases">
        <authorList>
            <person name="Tabuchi Yagui T.R."/>
        </authorList>
    </citation>
    <scope>NUCLEOTIDE SEQUENCE [LARGE SCALE GENOMIC DNA]</scope>
    <source>
        <strain evidence="2">NIES-26</strain>
    </source>
</reference>
<protein>
    <recommendedName>
        <fullName evidence="1">UBP-type domain-containing protein</fullName>
    </recommendedName>
</protein>
<dbReference type="AlphaFoldDB" id="A0A367RTR6"/>
<evidence type="ECO:0000259" key="1">
    <source>
        <dbReference type="PROSITE" id="PS50271"/>
    </source>
</evidence>
<feature type="domain" description="UBP-type" evidence="1">
    <location>
        <begin position="1"/>
        <end position="91"/>
    </location>
</feature>
<keyword evidence="3" id="KW-1185">Reference proteome</keyword>
<dbReference type="GO" id="GO:0008270">
    <property type="term" value="F:zinc ion binding"/>
    <property type="evidence" value="ECO:0007669"/>
    <property type="project" value="InterPro"/>
</dbReference>
<dbReference type="Gene3D" id="3.30.40.10">
    <property type="entry name" value="Zinc/RING finger domain, C3HC4 (zinc finger)"/>
    <property type="match status" value="1"/>
</dbReference>
<sequence length="91" mass="10808">MSCQHLNELTLENLIHKANYPVFQCQECIQLNDRWVHLRICQTCGKMLCCDSSKNQHARRHYQQTGHPVISSAELGEEWLWCFVDEQQKNY</sequence>
<evidence type="ECO:0000313" key="2">
    <source>
        <dbReference type="EMBL" id="RCJ39044.1"/>
    </source>
</evidence>
<dbReference type="SUPFAM" id="SSF57850">
    <property type="entry name" value="RING/U-box"/>
    <property type="match status" value="1"/>
</dbReference>
<comment type="caution">
    <text evidence="2">The sequence shown here is derived from an EMBL/GenBank/DDBJ whole genome shotgun (WGS) entry which is preliminary data.</text>
</comment>
<dbReference type="Proteomes" id="UP000252107">
    <property type="component" value="Unassembled WGS sequence"/>
</dbReference>
<evidence type="ECO:0000313" key="3">
    <source>
        <dbReference type="Proteomes" id="UP000252107"/>
    </source>
</evidence>
<dbReference type="InterPro" id="IPR013083">
    <property type="entry name" value="Znf_RING/FYVE/PHD"/>
</dbReference>
<gene>
    <name evidence="2" type="ORF">A6770_39325</name>
</gene>
<accession>A0A367RTR6</accession>
<dbReference type="InterPro" id="IPR001607">
    <property type="entry name" value="Znf_UBP"/>
</dbReference>
<dbReference type="InterPro" id="IPR013087">
    <property type="entry name" value="Znf_C2H2_type"/>
</dbReference>
<dbReference type="PROSITE" id="PS00028">
    <property type="entry name" value="ZINC_FINGER_C2H2_1"/>
    <property type="match status" value="1"/>
</dbReference>
<dbReference type="PROSITE" id="PS50271">
    <property type="entry name" value="ZF_UBP"/>
    <property type="match status" value="1"/>
</dbReference>
<dbReference type="Pfam" id="PF02148">
    <property type="entry name" value="zf-UBP"/>
    <property type="match status" value="1"/>
</dbReference>
<organism evidence="2 3">
    <name type="scientific">Nostoc minutum NIES-26</name>
    <dbReference type="NCBI Taxonomy" id="1844469"/>
    <lineage>
        <taxon>Bacteria</taxon>
        <taxon>Bacillati</taxon>
        <taxon>Cyanobacteriota</taxon>
        <taxon>Cyanophyceae</taxon>
        <taxon>Nostocales</taxon>
        <taxon>Nostocaceae</taxon>
        <taxon>Nostoc</taxon>
    </lineage>
</organism>
<proteinExistence type="predicted"/>
<dbReference type="EMBL" id="LXQD01000086">
    <property type="protein sequence ID" value="RCJ39044.1"/>
    <property type="molecule type" value="Genomic_DNA"/>
</dbReference>